<evidence type="ECO:0000313" key="4">
    <source>
        <dbReference type="Proteomes" id="UP000738359"/>
    </source>
</evidence>
<dbReference type="Proteomes" id="UP000738359">
    <property type="component" value="Unassembled WGS sequence"/>
</dbReference>
<dbReference type="AlphaFoldDB" id="A0A9P6J522"/>
<comment type="caution">
    <text evidence="3">The sequence shown here is derived from an EMBL/GenBank/DDBJ whole genome shotgun (WGS) entry which is preliminary data.</text>
</comment>
<dbReference type="InterPro" id="IPR001810">
    <property type="entry name" value="F-box_dom"/>
</dbReference>
<dbReference type="OrthoDB" id="2441806at2759"/>
<name>A0A9P6J522_MORAP</name>
<evidence type="ECO:0000313" key="3">
    <source>
        <dbReference type="EMBL" id="KAF9962683.1"/>
    </source>
</evidence>
<feature type="domain" description="F-box" evidence="2">
    <location>
        <begin position="15"/>
        <end position="53"/>
    </location>
</feature>
<protein>
    <recommendedName>
        <fullName evidence="2">F-box domain-containing protein</fullName>
    </recommendedName>
</protein>
<organism evidence="3 4">
    <name type="scientific">Mortierella alpina</name>
    <name type="common">Oleaginous fungus</name>
    <name type="synonym">Mortierella renispora</name>
    <dbReference type="NCBI Taxonomy" id="64518"/>
    <lineage>
        <taxon>Eukaryota</taxon>
        <taxon>Fungi</taxon>
        <taxon>Fungi incertae sedis</taxon>
        <taxon>Mucoromycota</taxon>
        <taxon>Mortierellomycotina</taxon>
        <taxon>Mortierellomycetes</taxon>
        <taxon>Mortierellales</taxon>
        <taxon>Mortierellaceae</taxon>
        <taxon>Mortierella</taxon>
    </lineage>
</organism>
<evidence type="ECO:0000259" key="2">
    <source>
        <dbReference type="Pfam" id="PF12937"/>
    </source>
</evidence>
<sequence length="1119" mass="126410">MSRDTSCLKVFAVPELVNQVHGYLSRQDLARCTRVCKVFLEAMTPVLWHTVSIKSLRQHQVFTTSPEIQEALSRNCAHIRVIRLQSCKSLGPFLNLNTASLTQLRVHTLEFPWPESIPHKCIISRNGDPVPEQEESLRSLQEGLDLESILEPSEPRDPELCAMMQNLADGHPRDWLQNPSTFLMRQQVQGYNERLHRYLRRKHFETEQYVLKAQSWIKKYPPRYRFADGTLLPPPPPPLMSNELQFILRITAYSSMTYSLDTHLRKRAMILLTLQVSALQSYQQQLDATSSSDVTLTFREVQDLIQEDIEHHSSTEALGTECLDMQMEMQRQLYMEIQCQRNNAIARPEFSANPLQAQICVQLQHQANVAIHQQIAVLYDKEQSFHVLQKLIRQLTPQPPCQEGGHWRSSASTELPSELVESLRELLQELSSTPVEDDLQKLADGFEKLVQARSKDEYEKLYTTKISQIQGWIASHKVYQQSKKLSCPPRPPLNTEEDEDSPPPSPTFEQVIPRFIHSYRVSVVNTPDSDIPWHRDGLKDEQLLIQFLKQIPSDSLQVFSNNKFSFRNRALLELLASSAERLPGLSCLSMFRHDASAVISQLIGPRTPWYQEDLLGMDPFTTEIDWFLHRCPVQLHTLRIAIEGSLEPVHARIAEQRNRTAMNKTPPILTLTAIKHLSLEGPLALSSQPEFLKRCPDLQSLSLSCTMAYPLLHLAPMIVHCPKIEDLAISSPELPDVEMTQSIAAFIRGCAPSSSSSTHSSASLTYSTVSTTTTLERMGLKRLRLENLLVTQDGILEALQLCAPTLTHLAIRDCQLPMRNIPQSGTNASPSIITFNDILETFTQLQELDVLCTPKYANPQPFRGRSVVLHGKFDAQHLMALRRPAALSQSGGLKTWACYKTLKVLRIEIHGICRTPPPPCTRLPDTCTTFVSATTTGRSFPAPASFPIAAAVAAARQRDQEGPDPEQIKEGYRLQREVCLLLGTLSSLEELCLGTLNVPGDDRPPALPGLSRWRGGSYGVAAGIQTQCLELSLSTGLELMGGMKEMRVLKVGGLEHRIGLGEIQWMCEHWPKLEAVCGLLRVKNRAQHDPDWEGKDEDDEMESEMVDWIRKNRPCLRYT</sequence>
<reference evidence="3" key="1">
    <citation type="journal article" date="2020" name="Fungal Divers.">
        <title>Resolving the Mortierellaceae phylogeny through synthesis of multi-gene phylogenetics and phylogenomics.</title>
        <authorList>
            <person name="Vandepol N."/>
            <person name="Liber J."/>
            <person name="Desiro A."/>
            <person name="Na H."/>
            <person name="Kennedy M."/>
            <person name="Barry K."/>
            <person name="Grigoriev I.V."/>
            <person name="Miller A.N."/>
            <person name="O'Donnell K."/>
            <person name="Stajich J.E."/>
            <person name="Bonito G."/>
        </authorList>
    </citation>
    <scope>NUCLEOTIDE SEQUENCE</scope>
    <source>
        <strain evidence="3">CK1249</strain>
    </source>
</reference>
<accession>A0A9P6J522</accession>
<gene>
    <name evidence="3" type="ORF">BGZ70_007970</name>
</gene>
<evidence type="ECO:0000256" key="1">
    <source>
        <dbReference type="SAM" id="MobiDB-lite"/>
    </source>
</evidence>
<dbReference type="SUPFAM" id="SSF52047">
    <property type="entry name" value="RNI-like"/>
    <property type="match status" value="1"/>
</dbReference>
<keyword evidence="4" id="KW-1185">Reference proteome</keyword>
<proteinExistence type="predicted"/>
<feature type="region of interest" description="Disordered" evidence="1">
    <location>
        <begin position="483"/>
        <end position="507"/>
    </location>
</feature>
<dbReference type="EMBL" id="JAAAHY010000539">
    <property type="protein sequence ID" value="KAF9962683.1"/>
    <property type="molecule type" value="Genomic_DNA"/>
</dbReference>
<dbReference type="InterPro" id="IPR032675">
    <property type="entry name" value="LRR_dom_sf"/>
</dbReference>
<dbReference type="Gene3D" id="3.80.10.10">
    <property type="entry name" value="Ribonuclease Inhibitor"/>
    <property type="match status" value="1"/>
</dbReference>
<dbReference type="Pfam" id="PF12937">
    <property type="entry name" value="F-box-like"/>
    <property type="match status" value="1"/>
</dbReference>